<organism evidence="18 19">
    <name type="scientific">Ignisphaera cupida</name>
    <dbReference type="NCBI Taxonomy" id="3050454"/>
    <lineage>
        <taxon>Archaea</taxon>
        <taxon>Thermoproteota</taxon>
        <taxon>Thermoprotei</taxon>
        <taxon>Desulfurococcales</taxon>
        <taxon>Desulfurococcaceae</taxon>
        <taxon>Ignisphaera</taxon>
    </lineage>
</organism>
<dbReference type="InterPro" id="IPR023602">
    <property type="entry name" value="Riboflavin_kinase_CTP-dep"/>
</dbReference>
<proteinExistence type="inferred from homology"/>
<reference evidence="18 19" key="1">
    <citation type="submission" date="2023-05" db="EMBL/GenBank/DDBJ databases">
        <title>A new hyperthermophilic archaea 'Ignisphaera cupida' sp. nov. and description of the family 'Ignisphaeraceae' fam. nov.</title>
        <authorList>
            <person name="Podosokorskaya O.A."/>
            <person name="Elcheninov A.G."/>
            <person name="Klukina A."/>
            <person name="Merkel A.Y."/>
        </authorList>
    </citation>
    <scope>NUCLEOTIDE SEQUENCE [LARGE SCALE GENOMIC DNA]</scope>
    <source>
        <strain evidence="18 19">4213-co</strain>
    </source>
</reference>
<dbReference type="GO" id="GO:0000166">
    <property type="term" value="F:nucleotide binding"/>
    <property type="evidence" value="ECO:0007669"/>
    <property type="project" value="UniProtKB-KW"/>
</dbReference>
<evidence type="ECO:0000256" key="15">
    <source>
        <dbReference type="ARBA" id="ARBA00033116"/>
    </source>
</evidence>
<keyword evidence="8" id="KW-0808">Transferase</keyword>
<evidence type="ECO:0000256" key="3">
    <source>
        <dbReference type="ARBA" id="ARBA00006428"/>
    </source>
</evidence>
<evidence type="ECO:0000259" key="17">
    <source>
        <dbReference type="Pfam" id="PF01982"/>
    </source>
</evidence>
<evidence type="ECO:0000256" key="5">
    <source>
        <dbReference type="ARBA" id="ARBA00017394"/>
    </source>
</evidence>
<evidence type="ECO:0000313" key="18">
    <source>
        <dbReference type="EMBL" id="MDK6028990.1"/>
    </source>
</evidence>
<evidence type="ECO:0000256" key="9">
    <source>
        <dbReference type="ARBA" id="ARBA00022723"/>
    </source>
</evidence>
<dbReference type="Pfam" id="PF01982">
    <property type="entry name" value="CTP-dep_RFKase"/>
    <property type="match status" value="1"/>
</dbReference>
<dbReference type="GO" id="GO:0046872">
    <property type="term" value="F:metal ion binding"/>
    <property type="evidence" value="ECO:0007669"/>
    <property type="project" value="UniProtKB-KW"/>
</dbReference>
<evidence type="ECO:0000256" key="13">
    <source>
        <dbReference type="ARBA" id="ARBA00029789"/>
    </source>
</evidence>
<feature type="domain" description="Riboflavin kinase" evidence="17">
    <location>
        <begin position="10"/>
        <end position="132"/>
    </location>
</feature>
<comment type="catalytic activity">
    <reaction evidence="16">
        <text>riboflavin + CTP = CDP + FMN + H(+)</text>
        <dbReference type="Rhea" id="RHEA:25021"/>
        <dbReference type="ChEBI" id="CHEBI:15378"/>
        <dbReference type="ChEBI" id="CHEBI:37563"/>
        <dbReference type="ChEBI" id="CHEBI:57986"/>
        <dbReference type="ChEBI" id="CHEBI:58069"/>
        <dbReference type="ChEBI" id="CHEBI:58210"/>
        <dbReference type="EC" id="2.7.1.161"/>
    </reaction>
</comment>
<keyword evidence="12" id="KW-0460">Magnesium</keyword>
<name>A0ABD4Z9M2_9CREN</name>
<dbReference type="RefSeq" id="WP_285273974.1">
    <property type="nucleotide sequence ID" value="NZ_JASNVW010000003.1"/>
</dbReference>
<sequence length="134" mass="14863">MVFVKLVGVVVKGVGEGRKYVEIYSKAFEDALGFKPYPGTLNVELNKESELKMPTILNSKPYAVINPPQNHLVAVYVWKSFVGKINSSSKIVAYVVRPMKTVHGLNIVELISSENIRKKLGLVDGDFVEIDVVL</sequence>
<evidence type="ECO:0000256" key="8">
    <source>
        <dbReference type="ARBA" id="ARBA00022679"/>
    </source>
</evidence>
<evidence type="ECO:0000256" key="7">
    <source>
        <dbReference type="ARBA" id="ARBA00022643"/>
    </source>
</evidence>
<dbReference type="GO" id="GO:0016301">
    <property type="term" value="F:kinase activity"/>
    <property type="evidence" value="ECO:0007669"/>
    <property type="project" value="UniProtKB-KW"/>
</dbReference>
<keyword evidence="11 18" id="KW-0418">Kinase</keyword>
<evidence type="ECO:0000256" key="11">
    <source>
        <dbReference type="ARBA" id="ARBA00022777"/>
    </source>
</evidence>
<keyword evidence="10" id="KW-0547">Nucleotide-binding</keyword>
<dbReference type="AlphaFoldDB" id="A0ABD4Z9M2"/>
<evidence type="ECO:0000256" key="14">
    <source>
        <dbReference type="ARBA" id="ARBA00030544"/>
    </source>
</evidence>
<evidence type="ECO:0000313" key="19">
    <source>
        <dbReference type="Proteomes" id="UP001529235"/>
    </source>
</evidence>
<evidence type="ECO:0000256" key="16">
    <source>
        <dbReference type="ARBA" id="ARBA00047857"/>
    </source>
</evidence>
<dbReference type="PANTHER" id="PTHR40706:SF1">
    <property type="entry name" value="RIBOFLAVIN KINASE"/>
    <property type="match status" value="1"/>
</dbReference>
<keyword evidence="19" id="KW-1185">Reference proteome</keyword>
<evidence type="ECO:0000256" key="2">
    <source>
        <dbReference type="ARBA" id="ARBA00005219"/>
    </source>
</evidence>
<dbReference type="EMBL" id="JASNVW010000003">
    <property type="protein sequence ID" value="MDK6028990.1"/>
    <property type="molecule type" value="Genomic_DNA"/>
</dbReference>
<accession>A0ABD4Z9M2</accession>
<protein>
    <recommendedName>
        <fullName evidence="5">Riboflavin kinase</fullName>
        <ecNumber evidence="4">2.7.1.161</ecNumber>
    </recommendedName>
    <alternativeName>
        <fullName evidence="14">CTP-dependent riboflavin kinase</fullName>
    </alternativeName>
    <alternativeName>
        <fullName evidence="15">CTP:riboflavin 5'-phosphotransferase</fullName>
    </alternativeName>
    <alternativeName>
        <fullName evidence="13">Flavokinase</fullName>
    </alternativeName>
</protein>
<evidence type="ECO:0000256" key="1">
    <source>
        <dbReference type="ARBA" id="ARBA00001946"/>
    </source>
</evidence>
<dbReference type="Proteomes" id="UP001529235">
    <property type="component" value="Unassembled WGS sequence"/>
</dbReference>
<evidence type="ECO:0000256" key="10">
    <source>
        <dbReference type="ARBA" id="ARBA00022741"/>
    </source>
</evidence>
<dbReference type="InterPro" id="IPR023465">
    <property type="entry name" value="Riboflavin_kinase_dom_sf"/>
</dbReference>
<comment type="similarity">
    <text evidence="3">Belongs to the archaeal riboflavin kinase family.</text>
</comment>
<comment type="caution">
    <text evidence="18">The sequence shown here is derived from an EMBL/GenBank/DDBJ whole genome shotgun (WGS) entry which is preliminary data.</text>
</comment>
<dbReference type="PANTHER" id="PTHR40706">
    <property type="entry name" value="RIBOFLAVIN KINASE"/>
    <property type="match status" value="1"/>
</dbReference>
<comment type="cofactor">
    <cofactor evidence="1">
        <name>Mg(2+)</name>
        <dbReference type="ChEBI" id="CHEBI:18420"/>
    </cofactor>
</comment>
<evidence type="ECO:0000256" key="12">
    <source>
        <dbReference type="ARBA" id="ARBA00022842"/>
    </source>
</evidence>
<evidence type="ECO:0000256" key="6">
    <source>
        <dbReference type="ARBA" id="ARBA00022630"/>
    </source>
</evidence>
<comment type="pathway">
    <text evidence="2">Cofactor biosynthesis; FMN biosynthesis; FMN from riboflavin (CTP route): step 1/1.</text>
</comment>
<gene>
    <name evidence="18" type="ORF">QPL79_06400</name>
</gene>
<dbReference type="Gene3D" id="2.40.30.30">
    <property type="entry name" value="Riboflavin kinase-like"/>
    <property type="match status" value="1"/>
</dbReference>
<keyword evidence="6" id="KW-0285">Flavoprotein</keyword>
<dbReference type="SUPFAM" id="SSF82114">
    <property type="entry name" value="Riboflavin kinase-like"/>
    <property type="match status" value="1"/>
</dbReference>
<dbReference type="InterPro" id="IPR039063">
    <property type="entry name" value="RibK_CTP-dep"/>
</dbReference>
<dbReference type="EC" id="2.7.1.161" evidence="4"/>
<evidence type="ECO:0000256" key="4">
    <source>
        <dbReference type="ARBA" id="ARBA00011987"/>
    </source>
</evidence>
<keyword evidence="7" id="KW-0288">FMN</keyword>
<keyword evidence="9" id="KW-0479">Metal-binding</keyword>